<dbReference type="RefSeq" id="WP_261732937.1">
    <property type="nucleotide sequence ID" value="NZ_JAODOQ010000001.1"/>
</dbReference>
<evidence type="ECO:0000313" key="2">
    <source>
        <dbReference type="Proteomes" id="UP001431192"/>
    </source>
</evidence>
<organism evidence="1 2">
    <name type="scientific">Shewanella phaeophyticola</name>
    <dbReference type="NCBI Taxonomy" id="2978345"/>
    <lineage>
        <taxon>Bacteria</taxon>
        <taxon>Pseudomonadati</taxon>
        <taxon>Pseudomonadota</taxon>
        <taxon>Gammaproteobacteria</taxon>
        <taxon>Alteromonadales</taxon>
        <taxon>Shewanellaceae</taxon>
        <taxon>Shewanella</taxon>
    </lineage>
</organism>
<name>A0ABT2P1M2_9GAMM</name>
<evidence type="ECO:0008006" key="3">
    <source>
        <dbReference type="Google" id="ProtNLM"/>
    </source>
</evidence>
<accession>A0ABT2P1M2</accession>
<dbReference type="Proteomes" id="UP001431192">
    <property type="component" value="Unassembled WGS sequence"/>
</dbReference>
<dbReference type="EMBL" id="JAODOQ010000001">
    <property type="protein sequence ID" value="MCT8986547.1"/>
    <property type="molecule type" value="Genomic_DNA"/>
</dbReference>
<comment type="caution">
    <text evidence="1">The sequence shown here is derived from an EMBL/GenBank/DDBJ whole genome shotgun (WGS) entry which is preliminary data.</text>
</comment>
<keyword evidence="2" id="KW-1185">Reference proteome</keyword>
<proteinExistence type="predicted"/>
<evidence type="ECO:0000313" key="1">
    <source>
        <dbReference type="EMBL" id="MCT8986547.1"/>
    </source>
</evidence>
<gene>
    <name evidence="1" type="ORF">N4T56_08715</name>
</gene>
<sequence>MRSASQRMQVIVSTQSVPLLNEFEIDDLIVVERENGASSFKRLEEGEFKSWLEDYSIGELWEKNILGGRPSK</sequence>
<reference evidence="1" key="1">
    <citation type="submission" date="2022-09" db="EMBL/GenBank/DDBJ databases">
        <title>Shewanella sp. KJ10-1 sp.nov, isolated from marine algae.</title>
        <authorList>
            <person name="Butt M."/>
            <person name="Lee J.K."/>
            <person name="Kim J.M."/>
            <person name="Choi D.G."/>
        </authorList>
    </citation>
    <scope>NUCLEOTIDE SEQUENCE</scope>
    <source>
        <strain evidence="1">KJ10-1</strain>
    </source>
</reference>
<protein>
    <recommendedName>
        <fullName evidence="3">ATPase AAA-type core domain-containing protein</fullName>
    </recommendedName>
</protein>